<feature type="compositionally biased region" description="Basic and acidic residues" evidence="4">
    <location>
        <begin position="462"/>
        <end position="471"/>
    </location>
</feature>
<keyword evidence="2 3" id="KW-0040">ANK repeat</keyword>
<protein>
    <submittedName>
        <fullName evidence="5">Uncharacterized protein</fullName>
    </submittedName>
</protein>
<feature type="compositionally biased region" description="Polar residues" evidence="4">
    <location>
        <begin position="212"/>
        <end position="224"/>
    </location>
</feature>
<dbReference type="PANTHER" id="PTHR24173:SF74">
    <property type="entry name" value="ANKYRIN REPEAT DOMAIN-CONTAINING PROTEIN 16"/>
    <property type="match status" value="1"/>
</dbReference>
<feature type="compositionally biased region" description="Low complexity" evidence="4">
    <location>
        <begin position="567"/>
        <end position="578"/>
    </location>
</feature>
<feature type="region of interest" description="Disordered" evidence="4">
    <location>
        <begin position="410"/>
        <end position="530"/>
    </location>
</feature>
<dbReference type="InterPro" id="IPR036770">
    <property type="entry name" value="Ankyrin_rpt-contain_sf"/>
</dbReference>
<organism evidence="5 6">
    <name type="scientific">Batillaria attramentaria</name>
    <dbReference type="NCBI Taxonomy" id="370345"/>
    <lineage>
        <taxon>Eukaryota</taxon>
        <taxon>Metazoa</taxon>
        <taxon>Spiralia</taxon>
        <taxon>Lophotrochozoa</taxon>
        <taxon>Mollusca</taxon>
        <taxon>Gastropoda</taxon>
        <taxon>Caenogastropoda</taxon>
        <taxon>Sorbeoconcha</taxon>
        <taxon>Cerithioidea</taxon>
        <taxon>Batillariidae</taxon>
        <taxon>Batillaria</taxon>
    </lineage>
</organism>
<feature type="region of interest" description="Disordered" evidence="4">
    <location>
        <begin position="185"/>
        <end position="227"/>
    </location>
</feature>
<keyword evidence="1" id="KW-0677">Repeat</keyword>
<dbReference type="EMBL" id="JACVVK020000013">
    <property type="protein sequence ID" value="KAK7504875.1"/>
    <property type="molecule type" value="Genomic_DNA"/>
</dbReference>
<keyword evidence="6" id="KW-1185">Reference proteome</keyword>
<feature type="compositionally biased region" description="Acidic residues" evidence="4">
    <location>
        <begin position="549"/>
        <end position="558"/>
    </location>
</feature>
<dbReference type="Pfam" id="PF12796">
    <property type="entry name" value="Ank_2"/>
    <property type="match status" value="2"/>
</dbReference>
<dbReference type="Gene3D" id="1.25.40.20">
    <property type="entry name" value="Ankyrin repeat-containing domain"/>
    <property type="match status" value="1"/>
</dbReference>
<feature type="region of interest" description="Disordered" evidence="4">
    <location>
        <begin position="335"/>
        <end position="355"/>
    </location>
</feature>
<feature type="compositionally biased region" description="Basic and acidic residues" evidence="4">
    <location>
        <begin position="591"/>
        <end position="604"/>
    </location>
</feature>
<feature type="compositionally biased region" description="Polar residues" evidence="4">
    <location>
        <begin position="414"/>
        <end position="431"/>
    </location>
</feature>
<dbReference type="Proteomes" id="UP001519460">
    <property type="component" value="Unassembled WGS sequence"/>
</dbReference>
<feature type="region of interest" description="Disordered" evidence="4">
    <location>
        <begin position="548"/>
        <end position="627"/>
    </location>
</feature>
<dbReference type="SUPFAM" id="SSF48403">
    <property type="entry name" value="Ankyrin repeat"/>
    <property type="match status" value="1"/>
</dbReference>
<feature type="repeat" description="ANK" evidence="3">
    <location>
        <begin position="1"/>
        <end position="28"/>
    </location>
</feature>
<name>A0ABD0LZ49_9CAEN</name>
<evidence type="ECO:0000256" key="2">
    <source>
        <dbReference type="ARBA" id="ARBA00023043"/>
    </source>
</evidence>
<reference evidence="5 6" key="1">
    <citation type="journal article" date="2023" name="Sci. Data">
        <title>Genome assembly of the Korean intertidal mud-creeper Batillaria attramentaria.</title>
        <authorList>
            <person name="Patra A.K."/>
            <person name="Ho P.T."/>
            <person name="Jun S."/>
            <person name="Lee S.J."/>
            <person name="Kim Y."/>
            <person name="Won Y.J."/>
        </authorList>
    </citation>
    <scope>NUCLEOTIDE SEQUENCE [LARGE SCALE GENOMIC DNA]</scope>
    <source>
        <strain evidence="5">Wonlab-2016</strain>
    </source>
</reference>
<evidence type="ECO:0000256" key="4">
    <source>
        <dbReference type="SAM" id="MobiDB-lite"/>
    </source>
</evidence>
<evidence type="ECO:0000256" key="1">
    <source>
        <dbReference type="ARBA" id="ARBA00022737"/>
    </source>
</evidence>
<feature type="region of interest" description="Disordered" evidence="4">
    <location>
        <begin position="260"/>
        <end position="321"/>
    </location>
</feature>
<evidence type="ECO:0000256" key="3">
    <source>
        <dbReference type="PROSITE-ProRule" id="PRU00023"/>
    </source>
</evidence>
<dbReference type="PROSITE" id="PS50088">
    <property type="entry name" value="ANK_REPEAT"/>
    <property type="match status" value="2"/>
</dbReference>
<evidence type="ECO:0000313" key="5">
    <source>
        <dbReference type="EMBL" id="KAK7504875.1"/>
    </source>
</evidence>
<dbReference type="PANTHER" id="PTHR24173">
    <property type="entry name" value="ANKYRIN REPEAT CONTAINING"/>
    <property type="match status" value="1"/>
</dbReference>
<proteinExistence type="predicted"/>
<feature type="compositionally biased region" description="Polar residues" evidence="4">
    <location>
        <begin position="494"/>
        <end position="505"/>
    </location>
</feature>
<dbReference type="AlphaFoldDB" id="A0ABD0LZ49"/>
<dbReference type="InterPro" id="IPR002110">
    <property type="entry name" value="Ankyrin_rpt"/>
</dbReference>
<feature type="compositionally biased region" description="Polar residues" evidence="4">
    <location>
        <begin position="335"/>
        <end position="348"/>
    </location>
</feature>
<feature type="repeat" description="ANK" evidence="3">
    <location>
        <begin position="100"/>
        <end position="124"/>
    </location>
</feature>
<comment type="caution">
    <text evidence="5">The sequence shown here is derived from an EMBL/GenBank/DDBJ whole genome shotgun (WGS) entry which is preliminary data.</text>
</comment>
<gene>
    <name evidence="5" type="ORF">BaRGS_00003903</name>
</gene>
<feature type="compositionally biased region" description="Polar residues" evidence="4">
    <location>
        <begin position="605"/>
        <end position="615"/>
    </location>
</feature>
<sequence length="646" mass="68488">MFAQEEGTRDQLVHILLEGGADVNMTDKEGRSPLIHACEKRCNDIVRILIHHHNIKPDLEDVYGNTALIYSAAVGNDVATELLTRNFRRLGLQVDHYNKQGNTALLVAARNGNLNCAKILAQKGRASVQLKDKEHNMTSLEWCLKEGYQKEEVEFLKPNQRFYRVAKLATSLSRSRSSMSSISQDLTGKAKFSPAKSVDSGTKVGKARGGNSKINLSRSKSQTVESHRAYDVNHGKVGVGGTSMIRQTTVDLPVMKQQLQRQNAASGLPLARAGGTSLNSPPKDTFQPEYENKAKAPTTSHQNSTSTESPTGSVEMGHHAGNTDLESCMSITSVKINNKSPPSGDSNPSVPPLTEVNHREGQEKVHLGSIAETLGCSLSLSSMATASTCSVLGNESSSSSTVSNTTATAVSVNRPSSMSGASHASPTSDITAVSPGAASASEHCPTASSRFTDEAQGPVSPRPDHVSRTESDASESSVSNTSVTSLSEVINHSPEPSASWRNTGSAGCHADGRRPFTDGHNGVSSHVESMVKPNSGSLYLKRSVAITDSESDGVEQETDSSQNNAMSRSWHGGSASSSDQRTVSAPADRSAGSDRYVKQDDRTKSPSVGGSSAPTLASFVMDNPEPSTDARIIVTSCSGHQISQDA</sequence>
<feature type="compositionally biased region" description="Low complexity" evidence="4">
    <location>
        <begin position="474"/>
        <end position="489"/>
    </location>
</feature>
<dbReference type="SMART" id="SM00248">
    <property type="entry name" value="ANK"/>
    <property type="match status" value="3"/>
</dbReference>
<dbReference type="PROSITE" id="PS50297">
    <property type="entry name" value="ANK_REP_REGION"/>
    <property type="match status" value="1"/>
</dbReference>
<accession>A0ABD0LZ49</accession>
<feature type="compositionally biased region" description="Polar residues" evidence="4">
    <location>
        <begin position="297"/>
        <end position="312"/>
    </location>
</feature>
<evidence type="ECO:0000313" key="6">
    <source>
        <dbReference type="Proteomes" id="UP001519460"/>
    </source>
</evidence>